<gene>
    <name evidence="1" type="ORF">CAUS1442_LOCUS11024</name>
</gene>
<sequence>MASPLKFCRSLSPSSSMCLLPRSCKSEPFIGTKREVCDLLLFVLTLMLMPPTAPAEVDTHAINEWRSILDPAWIASVWSTSNPSPHMDDCDVAAVVVARADADTDARE</sequence>
<dbReference type="AlphaFoldDB" id="A0A7R9WZA6"/>
<protein>
    <submittedName>
        <fullName evidence="1">Uncharacterized protein</fullName>
    </submittedName>
</protein>
<proteinExistence type="predicted"/>
<reference evidence="1" key="1">
    <citation type="submission" date="2021-01" db="EMBL/GenBank/DDBJ databases">
        <authorList>
            <person name="Corre E."/>
            <person name="Pelletier E."/>
            <person name="Niang G."/>
            <person name="Scheremetjew M."/>
            <person name="Finn R."/>
            <person name="Kale V."/>
            <person name="Holt S."/>
            <person name="Cochrane G."/>
            <person name="Meng A."/>
            <person name="Brown T."/>
            <person name="Cohen L."/>
        </authorList>
    </citation>
    <scope>NUCLEOTIDE SEQUENCE</scope>
    <source>
        <strain evidence="1">CCMP3328</strain>
    </source>
</reference>
<evidence type="ECO:0000313" key="1">
    <source>
        <dbReference type="EMBL" id="CAD8338891.1"/>
    </source>
</evidence>
<accession>A0A7R9WZA6</accession>
<organism evidence="1">
    <name type="scientific">Craspedostauros australis</name>
    <dbReference type="NCBI Taxonomy" id="1486917"/>
    <lineage>
        <taxon>Eukaryota</taxon>
        <taxon>Sar</taxon>
        <taxon>Stramenopiles</taxon>
        <taxon>Ochrophyta</taxon>
        <taxon>Bacillariophyta</taxon>
        <taxon>Bacillariophyceae</taxon>
        <taxon>Bacillariophycidae</taxon>
        <taxon>Naviculales</taxon>
        <taxon>Naviculaceae</taxon>
        <taxon>Craspedostauros</taxon>
    </lineage>
</organism>
<name>A0A7R9WZA6_9STRA</name>
<dbReference type="EMBL" id="HBEF01017784">
    <property type="protein sequence ID" value="CAD8338891.1"/>
    <property type="molecule type" value="Transcribed_RNA"/>
</dbReference>